<comment type="catalytic activity">
    <reaction evidence="9">
        <text>L-seryl-[protein] + ATP = O-phospho-L-seryl-[protein] + ADP + H(+)</text>
        <dbReference type="Rhea" id="RHEA:17989"/>
        <dbReference type="Rhea" id="RHEA-COMP:9863"/>
        <dbReference type="Rhea" id="RHEA-COMP:11604"/>
        <dbReference type="ChEBI" id="CHEBI:15378"/>
        <dbReference type="ChEBI" id="CHEBI:29999"/>
        <dbReference type="ChEBI" id="CHEBI:30616"/>
        <dbReference type="ChEBI" id="CHEBI:83421"/>
        <dbReference type="ChEBI" id="CHEBI:456216"/>
        <dbReference type="EC" id="2.7.11.1"/>
    </reaction>
</comment>
<dbReference type="GO" id="GO:0005737">
    <property type="term" value="C:cytoplasm"/>
    <property type="evidence" value="ECO:0007669"/>
    <property type="project" value="TreeGrafter"/>
</dbReference>
<evidence type="ECO:0000256" key="6">
    <source>
        <dbReference type="ARBA" id="ARBA00022777"/>
    </source>
</evidence>
<evidence type="ECO:0000256" key="3">
    <source>
        <dbReference type="ARBA" id="ARBA00022527"/>
    </source>
</evidence>
<comment type="caution">
    <text evidence="12">The sequence shown here is derived from an EMBL/GenBank/DDBJ whole genome shotgun (WGS) entry which is preliminary data.</text>
</comment>
<dbReference type="PROSITE" id="PS50011">
    <property type="entry name" value="PROTEIN_KINASE_DOM"/>
    <property type="match status" value="1"/>
</dbReference>
<dbReference type="CDD" id="cd06609">
    <property type="entry name" value="STKc_MST3_like"/>
    <property type="match status" value="1"/>
</dbReference>
<feature type="domain" description="Protein kinase" evidence="11">
    <location>
        <begin position="32"/>
        <end position="285"/>
    </location>
</feature>
<evidence type="ECO:0000256" key="4">
    <source>
        <dbReference type="ARBA" id="ARBA00022679"/>
    </source>
</evidence>
<evidence type="ECO:0000256" key="2">
    <source>
        <dbReference type="ARBA" id="ARBA00012513"/>
    </source>
</evidence>
<dbReference type="InterPro" id="IPR050629">
    <property type="entry name" value="STE20/SPS1-PAK"/>
</dbReference>
<accession>A0A9P8T6U0</accession>
<keyword evidence="4" id="KW-0808">Transferase</keyword>
<reference evidence="12" key="1">
    <citation type="journal article" date="2021" name="Open Biol.">
        <title>Shared evolutionary footprints suggest mitochondrial oxidative damage underlies multiple complex I losses in fungi.</title>
        <authorList>
            <person name="Schikora-Tamarit M.A."/>
            <person name="Marcet-Houben M."/>
            <person name="Nosek J."/>
            <person name="Gabaldon T."/>
        </authorList>
    </citation>
    <scope>NUCLEOTIDE SEQUENCE</scope>
    <source>
        <strain evidence="12">CBS6341</strain>
    </source>
</reference>
<dbReference type="InterPro" id="IPR000719">
    <property type="entry name" value="Prot_kinase_dom"/>
</dbReference>
<keyword evidence="13" id="KW-1185">Reference proteome</keyword>
<keyword evidence="7 10" id="KW-0067">ATP-binding</keyword>
<dbReference type="InterPro" id="IPR017441">
    <property type="entry name" value="Protein_kinase_ATP_BS"/>
</dbReference>
<keyword evidence="6" id="KW-0418">Kinase</keyword>
<dbReference type="GO" id="GO:0005524">
    <property type="term" value="F:ATP binding"/>
    <property type="evidence" value="ECO:0007669"/>
    <property type="project" value="UniProtKB-UniRule"/>
</dbReference>
<dbReference type="OrthoDB" id="248923at2759"/>
<comment type="catalytic activity">
    <reaction evidence="8">
        <text>L-threonyl-[protein] + ATP = O-phospho-L-threonyl-[protein] + ADP + H(+)</text>
        <dbReference type="Rhea" id="RHEA:46608"/>
        <dbReference type="Rhea" id="RHEA-COMP:11060"/>
        <dbReference type="Rhea" id="RHEA-COMP:11605"/>
        <dbReference type="ChEBI" id="CHEBI:15378"/>
        <dbReference type="ChEBI" id="CHEBI:30013"/>
        <dbReference type="ChEBI" id="CHEBI:30616"/>
        <dbReference type="ChEBI" id="CHEBI:61977"/>
        <dbReference type="ChEBI" id="CHEBI:456216"/>
        <dbReference type="EC" id="2.7.11.1"/>
    </reaction>
</comment>
<dbReference type="PANTHER" id="PTHR48012">
    <property type="entry name" value="STERILE20-LIKE KINASE, ISOFORM B-RELATED"/>
    <property type="match status" value="1"/>
</dbReference>
<dbReference type="FunFam" id="1.10.510.10:FF:000499">
    <property type="entry name" value="Serine/threonine-protein kinase KIC1"/>
    <property type="match status" value="1"/>
</dbReference>
<evidence type="ECO:0000259" key="11">
    <source>
        <dbReference type="PROSITE" id="PS50011"/>
    </source>
</evidence>
<dbReference type="EMBL" id="JAEUBF010001380">
    <property type="protein sequence ID" value="KAH3667774.1"/>
    <property type="molecule type" value="Genomic_DNA"/>
</dbReference>
<feature type="binding site" evidence="10">
    <location>
        <position position="61"/>
    </location>
    <ligand>
        <name>ATP</name>
        <dbReference type="ChEBI" id="CHEBI:30616"/>
    </ligand>
</feature>
<evidence type="ECO:0000313" key="12">
    <source>
        <dbReference type="EMBL" id="KAH3667774.1"/>
    </source>
</evidence>
<evidence type="ECO:0000256" key="1">
    <source>
        <dbReference type="ARBA" id="ARBA00008874"/>
    </source>
</evidence>
<comment type="similarity">
    <text evidence="1">Belongs to the protein kinase superfamily. STE Ser/Thr protein kinase family. STE20 subfamily.</text>
</comment>
<dbReference type="AlphaFoldDB" id="A0A9P8T6U0"/>
<evidence type="ECO:0000256" key="10">
    <source>
        <dbReference type="PROSITE-ProRule" id="PRU10141"/>
    </source>
</evidence>
<name>A0A9P8T6U0_9ASCO</name>
<reference evidence="12" key="2">
    <citation type="submission" date="2021-01" db="EMBL/GenBank/DDBJ databases">
        <authorList>
            <person name="Schikora-Tamarit M.A."/>
        </authorList>
    </citation>
    <scope>NUCLEOTIDE SEQUENCE</scope>
    <source>
        <strain evidence="12">CBS6341</strain>
    </source>
</reference>
<dbReference type="Proteomes" id="UP000769528">
    <property type="component" value="Unassembled WGS sequence"/>
</dbReference>
<proteinExistence type="inferred from homology"/>
<gene>
    <name evidence="12" type="ORF">WICMUC_005306</name>
</gene>
<dbReference type="Gene3D" id="1.10.510.10">
    <property type="entry name" value="Transferase(Phosphotransferase) domain 1"/>
    <property type="match status" value="1"/>
</dbReference>
<protein>
    <recommendedName>
        <fullName evidence="2">non-specific serine/threonine protein kinase</fullName>
        <ecNumber evidence="2">2.7.11.1</ecNumber>
    </recommendedName>
</protein>
<dbReference type="SMART" id="SM00220">
    <property type="entry name" value="S_TKc"/>
    <property type="match status" value="1"/>
</dbReference>
<keyword evidence="5 10" id="KW-0547">Nucleotide-binding</keyword>
<dbReference type="InterPro" id="IPR011009">
    <property type="entry name" value="Kinase-like_dom_sf"/>
</dbReference>
<organism evidence="12 13">
    <name type="scientific">Wickerhamomyces mucosus</name>
    <dbReference type="NCBI Taxonomy" id="1378264"/>
    <lineage>
        <taxon>Eukaryota</taxon>
        <taxon>Fungi</taxon>
        <taxon>Dikarya</taxon>
        <taxon>Ascomycota</taxon>
        <taxon>Saccharomycotina</taxon>
        <taxon>Saccharomycetes</taxon>
        <taxon>Phaffomycetales</taxon>
        <taxon>Wickerhamomycetaceae</taxon>
        <taxon>Wickerhamomyces</taxon>
    </lineage>
</organism>
<dbReference type="GO" id="GO:0004674">
    <property type="term" value="F:protein serine/threonine kinase activity"/>
    <property type="evidence" value="ECO:0007669"/>
    <property type="project" value="UniProtKB-KW"/>
</dbReference>
<evidence type="ECO:0000256" key="8">
    <source>
        <dbReference type="ARBA" id="ARBA00047899"/>
    </source>
</evidence>
<dbReference type="Pfam" id="PF00069">
    <property type="entry name" value="Pkinase"/>
    <property type="match status" value="1"/>
</dbReference>
<keyword evidence="3" id="KW-0723">Serine/threonine-protein kinase</keyword>
<evidence type="ECO:0000256" key="9">
    <source>
        <dbReference type="ARBA" id="ARBA00048679"/>
    </source>
</evidence>
<evidence type="ECO:0000256" key="7">
    <source>
        <dbReference type="ARBA" id="ARBA00022840"/>
    </source>
</evidence>
<evidence type="ECO:0000313" key="13">
    <source>
        <dbReference type="Proteomes" id="UP000769528"/>
    </source>
</evidence>
<dbReference type="PANTHER" id="PTHR48012:SF10">
    <property type="entry name" value="FI20177P1"/>
    <property type="match status" value="1"/>
</dbReference>
<dbReference type="EC" id="2.7.11.1" evidence="2"/>
<sequence length="502" mass="57167">MNYQQKSNTSPRRNTETIKYLDNSDNEPTDLFEIRECIGKGNFGDVYKAIELETERVVAVKVVNLEDTDDDIDVLVQEISFLSQLRSRYITNYYQTFVRDVYMWIVMEFCGGGSCADLLKCHKFLNEDTVCYIIRDTLKGLEYLHGQRKVHRDIKAANILLTSTGQVKLADFGVSGQITATHVKKDTFVGTPFWMAPEVIIRRSGYDEKVDIWSLGITTIELVTGSPPYSDHEPMKILFDIPKNPAPILTGDKFGETLKEFVKFCLFKNPKHRPSASTLLKTKFIKGCRRTFSLIPLIQEKNEWNALHRPNLKRPRYSIDDKLYSKSEASLRWSFTTKKAPLINLNEEHNRCIYGLISNNSTRVMGALDSSPESQVLPISEKYPNSSETAITSTSTEPAPVNIPSDEILNGEALHVQEINKSPTAIIHPQKNIEPINYLNDVLVYAFKRVHHRARSADSKLAVNSLAKQFVVFEKDQPGISEALAEEIWLRMVQLRGHKSKF</sequence>
<dbReference type="SUPFAM" id="SSF56112">
    <property type="entry name" value="Protein kinase-like (PK-like)"/>
    <property type="match status" value="1"/>
</dbReference>
<evidence type="ECO:0000256" key="5">
    <source>
        <dbReference type="ARBA" id="ARBA00022741"/>
    </source>
</evidence>
<dbReference type="PROSITE" id="PS00107">
    <property type="entry name" value="PROTEIN_KINASE_ATP"/>
    <property type="match status" value="1"/>
</dbReference>